<keyword evidence="2" id="KW-0678">Repressor</keyword>
<organism evidence="14">
    <name type="scientific">uncultured Caudovirales phage</name>
    <dbReference type="NCBI Taxonomy" id="2100421"/>
    <lineage>
        <taxon>Viruses</taxon>
        <taxon>Duplodnaviria</taxon>
        <taxon>Heunggongvirae</taxon>
        <taxon>Uroviricota</taxon>
        <taxon>Caudoviricetes</taxon>
        <taxon>Peduoviridae</taxon>
        <taxon>Maltschvirus</taxon>
        <taxon>Maltschvirus maltsch</taxon>
    </lineage>
</organism>
<evidence type="ECO:0000256" key="8">
    <source>
        <dbReference type="ARBA" id="ARBA00023125"/>
    </source>
</evidence>
<keyword evidence="5" id="KW-0227">DNA damage</keyword>
<keyword evidence="8" id="KW-0238">DNA-binding</keyword>
<dbReference type="InterPro" id="IPR012339">
    <property type="entry name" value="Phage_T4_Gp32_ssDNA-bd"/>
</dbReference>
<evidence type="ECO:0000256" key="4">
    <source>
        <dbReference type="ARBA" id="ARBA00022723"/>
    </source>
</evidence>
<protein>
    <recommendedName>
        <fullName evidence="1">Single-stranded DNA-binding protein</fullName>
    </recommendedName>
    <alternativeName>
        <fullName evidence="10">Gp32</fullName>
    </alternativeName>
    <alternativeName>
        <fullName evidence="11">Helix-destabilizing protein</fullName>
    </alternativeName>
</protein>
<evidence type="ECO:0000256" key="9">
    <source>
        <dbReference type="ARBA" id="ARBA00023204"/>
    </source>
</evidence>
<evidence type="ECO:0000256" key="10">
    <source>
        <dbReference type="ARBA" id="ARBA00031936"/>
    </source>
</evidence>
<keyword evidence="9" id="KW-0234">DNA repair</keyword>
<evidence type="ECO:0000256" key="1">
    <source>
        <dbReference type="ARBA" id="ARBA00018590"/>
    </source>
</evidence>
<dbReference type="GO" id="GO:0006260">
    <property type="term" value="P:DNA replication"/>
    <property type="evidence" value="ECO:0007669"/>
    <property type="project" value="UniProtKB-KW"/>
</dbReference>
<feature type="domain" description="Bacteriophage T4 Gp32 single-stranded DNA-binding" evidence="13">
    <location>
        <begin position="41"/>
        <end position="230"/>
    </location>
</feature>
<evidence type="ECO:0000259" key="13">
    <source>
        <dbReference type="Pfam" id="PF08804"/>
    </source>
</evidence>
<dbReference type="GO" id="GO:0003697">
    <property type="term" value="F:single-stranded DNA binding"/>
    <property type="evidence" value="ECO:0007669"/>
    <property type="project" value="InterPro"/>
</dbReference>
<evidence type="ECO:0000256" key="7">
    <source>
        <dbReference type="ARBA" id="ARBA00023109"/>
    </source>
</evidence>
<evidence type="ECO:0000256" key="2">
    <source>
        <dbReference type="ARBA" id="ARBA00022491"/>
    </source>
</evidence>
<dbReference type="GO" id="GO:0039693">
    <property type="term" value="P:viral DNA genome replication"/>
    <property type="evidence" value="ECO:0007669"/>
    <property type="project" value="UniProtKB-KW"/>
</dbReference>
<dbReference type="InterPro" id="IPR044947">
    <property type="entry name" value="Phage_T4_Gp32_ssDNA-bd_sf"/>
</dbReference>
<accession>A0A6J7X6E2</accession>
<gene>
    <name evidence="14" type="ORF">UFOVP760_169</name>
</gene>
<keyword evidence="7" id="KW-1194">Viral DNA replication</keyword>
<evidence type="ECO:0000256" key="5">
    <source>
        <dbReference type="ARBA" id="ARBA00022763"/>
    </source>
</evidence>
<evidence type="ECO:0000256" key="6">
    <source>
        <dbReference type="ARBA" id="ARBA00022833"/>
    </source>
</evidence>
<sequence length="288" mass="32608">MTTSFTSSMFDSIKSALTKQTENTNTKFKDFLRTEAGNTYTVRILPNVKDPNKTFLHYYSYSWKSFADGKLINVVSPTTWNQRDPIAEEGYRIRRSGTEEDKAKAQALNRKENWMVNVYVENDPTKPENNGQIKILRFGRQLNKIIMDAIEGDDAADFGPRIFDLSPAGCSLRIKVEKQGDFPTYVSSKFALPKAVTGLDSDSYDEIYSNIFDLESYLTVKSYDELKETLNLHYHCNEDAVTTESNTETQSQPRVFEKTATQSPAVKEAPVPASLDDDDINDLLKGLD</sequence>
<feature type="region of interest" description="Disordered" evidence="12">
    <location>
        <begin position="243"/>
        <end position="278"/>
    </location>
</feature>
<evidence type="ECO:0000256" key="3">
    <source>
        <dbReference type="ARBA" id="ARBA00022705"/>
    </source>
</evidence>
<reference evidence="14" key="1">
    <citation type="submission" date="2020-05" db="EMBL/GenBank/DDBJ databases">
        <authorList>
            <person name="Chiriac C."/>
            <person name="Salcher M."/>
            <person name="Ghai R."/>
            <person name="Kavagutti S V."/>
        </authorList>
    </citation>
    <scope>NUCLEOTIDE SEQUENCE</scope>
</reference>
<dbReference type="SUPFAM" id="SSF50249">
    <property type="entry name" value="Nucleic acid-binding proteins"/>
    <property type="match status" value="1"/>
</dbReference>
<dbReference type="InterPro" id="IPR012340">
    <property type="entry name" value="NA-bd_OB-fold"/>
</dbReference>
<keyword evidence="6" id="KW-0862">Zinc</keyword>
<keyword evidence="4" id="KW-0479">Metal-binding</keyword>
<keyword evidence="3" id="KW-0235">DNA replication</keyword>
<dbReference type="Gene3D" id="3.90.198.10">
    <property type="entry name" value="Replication Fork Single-Stranded Dna Binding Protein"/>
    <property type="match status" value="1"/>
</dbReference>
<feature type="compositionally biased region" description="Polar residues" evidence="12">
    <location>
        <begin position="243"/>
        <end position="264"/>
    </location>
</feature>
<evidence type="ECO:0000313" key="14">
    <source>
        <dbReference type="EMBL" id="CAB5226393.1"/>
    </source>
</evidence>
<evidence type="ECO:0000256" key="12">
    <source>
        <dbReference type="SAM" id="MobiDB-lite"/>
    </source>
</evidence>
<dbReference type="GO" id="GO:0006281">
    <property type="term" value="P:DNA repair"/>
    <property type="evidence" value="ECO:0007669"/>
    <property type="project" value="UniProtKB-KW"/>
</dbReference>
<dbReference type="GO" id="GO:0046872">
    <property type="term" value="F:metal ion binding"/>
    <property type="evidence" value="ECO:0007669"/>
    <property type="project" value="UniProtKB-KW"/>
</dbReference>
<evidence type="ECO:0000256" key="11">
    <source>
        <dbReference type="ARBA" id="ARBA00032941"/>
    </source>
</evidence>
<name>A0A6J7X6E2_9CAUD</name>
<dbReference type="Pfam" id="PF08804">
    <property type="entry name" value="gp32"/>
    <property type="match status" value="1"/>
</dbReference>
<dbReference type="EMBL" id="LR798360">
    <property type="protein sequence ID" value="CAB5226393.1"/>
    <property type="molecule type" value="Genomic_DNA"/>
</dbReference>
<proteinExistence type="predicted"/>